<name>A0ABR2RF88_9ROSI</name>
<evidence type="ECO:0000313" key="1">
    <source>
        <dbReference type="EMBL" id="KAK9011606.1"/>
    </source>
</evidence>
<organism evidence="1 2">
    <name type="scientific">Hibiscus sabdariffa</name>
    <name type="common">roselle</name>
    <dbReference type="NCBI Taxonomy" id="183260"/>
    <lineage>
        <taxon>Eukaryota</taxon>
        <taxon>Viridiplantae</taxon>
        <taxon>Streptophyta</taxon>
        <taxon>Embryophyta</taxon>
        <taxon>Tracheophyta</taxon>
        <taxon>Spermatophyta</taxon>
        <taxon>Magnoliopsida</taxon>
        <taxon>eudicotyledons</taxon>
        <taxon>Gunneridae</taxon>
        <taxon>Pentapetalae</taxon>
        <taxon>rosids</taxon>
        <taxon>malvids</taxon>
        <taxon>Malvales</taxon>
        <taxon>Malvaceae</taxon>
        <taxon>Malvoideae</taxon>
        <taxon>Hibiscus</taxon>
    </lineage>
</organism>
<reference evidence="1 2" key="1">
    <citation type="journal article" date="2024" name="G3 (Bethesda)">
        <title>Genome assembly of Hibiscus sabdariffa L. provides insights into metabolisms of medicinal natural products.</title>
        <authorList>
            <person name="Kim T."/>
        </authorList>
    </citation>
    <scope>NUCLEOTIDE SEQUENCE [LARGE SCALE GENOMIC DNA]</scope>
    <source>
        <strain evidence="1">TK-2024</strain>
        <tissue evidence="1">Old leaves</tissue>
    </source>
</reference>
<keyword evidence="2" id="KW-1185">Reference proteome</keyword>
<proteinExistence type="predicted"/>
<evidence type="ECO:0000313" key="2">
    <source>
        <dbReference type="Proteomes" id="UP001396334"/>
    </source>
</evidence>
<gene>
    <name evidence="1" type="ORF">V6N11_044452</name>
</gene>
<accession>A0ABR2RF88</accession>
<dbReference type="EMBL" id="JBBPBN010000023">
    <property type="protein sequence ID" value="KAK9011606.1"/>
    <property type="molecule type" value="Genomic_DNA"/>
</dbReference>
<sequence length="75" mass="8441">MSGFINAWFFNQTSVSNLRPKNISYVAIRFEGVLGRETVLVLRLENFCIEGAAECFVKLRNCGFETDGMKQRCGG</sequence>
<comment type="caution">
    <text evidence="1">The sequence shown here is derived from an EMBL/GenBank/DDBJ whole genome shotgun (WGS) entry which is preliminary data.</text>
</comment>
<dbReference type="Proteomes" id="UP001396334">
    <property type="component" value="Unassembled WGS sequence"/>
</dbReference>
<protein>
    <submittedName>
        <fullName evidence="1">Uncharacterized protein</fullName>
    </submittedName>
</protein>